<protein>
    <submittedName>
        <fullName evidence="1">Uncharacterized protein</fullName>
    </submittedName>
</protein>
<evidence type="ECO:0000313" key="1">
    <source>
        <dbReference type="EMBL" id="KAK0373738.1"/>
    </source>
</evidence>
<organism evidence="1 2">
    <name type="scientific">Colletotrichum limetticola</name>
    <dbReference type="NCBI Taxonomy" id="1209924"/>
    <lineage>
        <taxon>Eukaryota</taxon>
        <taxon>Fungi</taxon>
        <taxon>Dikarya</taxon>
        <taxon>Ascomycota</taxon>
        <taxon>Pezizomycotina</taxon>
        <taxon>Sordariomycetes</taxon>
        <taxon>Hypocreomycetidae</taxon>
        <taxon>Glomerellales</taxon>
        <taxon>Glomerellaceae</taxon>
        <taxon>Colletotrichum</taxon>
        <taxon>Colletotrichum acutatum species complex</taxon>
    </lineage>
</organism>
<comment type="caution">
    <text evidence="1">The sequence shown here is derived from an EMBL/GenBank/DDBJ whole genome shotgun (WGS) entry which is preliminary data.</text>
</comment>
<name>A0ABQ9PQE1_9PEZI</name>
<dbReference type="EMBL" id="JARUPT010000291">
    <property type="protein sequence ID" value="KAK0373738.1"/>
    <property type="molecule type" value="Genomic_DNA"/>
</dbReference>
<evidence type="ECO:0000313" key="2">
    <source>
        <dbReference type="Proteomes" id="UP001169217"/>
    </source>
</evidence>
<proteinExistence type="predicted"/>
<dbReference type="Proteomes" id="UP001169217">
    <property type="component" value="Unassembled WGS sequence"/>
</dbReference>
<keyword evidence="2" id="KW-1185">Reference proteome</keyword>
<reference evidence="1" key="1">
    <citation type="submission" date="2023-04" db="EMBL/GenBank/DDBJ databases">
        <title>Colletotrichum limetticola genome sequence.</title>
        <authorList>
            <person name="Baroncelli R."/>
        </authorList>
    </citation>
    <scope>NUCLEOTIDE SEQUENCE</scope>
    <source>
        <strain evidence="1">KLA-Anderson</strain>
    </source>
</reference>
<sequence length="99" mass="11237">MRNLDVIPTPTPPIILFLRAQITGWAVPWHTHTHSHARTHIPTVYCVQSSRPAMTKGSGRAATALFVLRETRLGITTDDRWMTISRGFEYLPLASFKEH</sequence>
<accession>A0ABQ9PQE1</accession>
<gene>
    <name evidence="1" type="ORF">CLIM01_08916</name>
</gene>